<dbReference type="Gene3D" id="1.25.40.10">
    <property type="entry name" value="Tetratricopeptide repeat domain"/>
    <property type="match status" value="2"/>
</dbReference>
<accession>A0A8I0FU88</accession>
<evidence type="ECO:0000313" key="6">
    <source>
        <dbReference type="Proteomes" id="UP000587211"/>
    </source>
</evidence>
<dbReference type="InterPro" id="IPR024983">
    <property type="entry name" value="CHAT_dom"/>
</dbReference>
<keyword evidence="6" id="KW-1185">Reference proteome</keyword>
<dbReference type="EMBL" id="JACBZN010000001">
    <property type="protein sequence ID" value="NYI38065.1"/>
    <property type="molecule type" value="Genomic_DNA"/>
</dbReference>
<dbReference type="RefSeq" id="WP_179424510.1">
    <property type="nucleotide sequence ID" value="NZ_BAAAMP010000001.1"/>
</dbReference>
<gene>
    <name evidence="5" type="ORF">BJ975_001440</name>
    <name evidence="3" type="ORF">IDH50_10570</name>
    <name evidence="4" type="ORF">IDH50_13190</name>
</gene>
<dbReference type="Proteomes" id="UP000587211">
    <property type="component" value="Unassembled WGS sequence"/>
</dbReference>
<evidence type="ECO:0000313" key="5">
    <source>
        <dbReference type="EMBL" id="NYI38065.1"/>
    </source>
</evidence>
<dbReference type="InterPro" id="IPR019734">
    <property type="entry name" value="TPR_rpt"/>
</dbReference>
<evidence type="ECO:0000259" key="2">
    <source>
        <dbReference type="Pfam" id="PF12770"/>
    </source>
</evidence>
<dbReference type="InterPro" id="IPR011990">
    <property type="entry name" value="TPR-like_helical_dom_sf"/>
</dbReference>
<feature type="repeat" description="TPR" evidence="1">
    <location>
        <begin position="4"/>
        <end position="37"/>
    </location>
</feature>
<sequence length="816" mass="87613">MLAAQELHRRGLEHLHQWRFASARREFRRALTRDPSDELRARILVSLALVVAELGEPDAGLELCAEAHAIGVDSPEITALITSQEAALHQRRGEYERSLALYEQSIDDLPDGSLELANSLNDLGVVRLRVGDFAAAEADFARTAAAFEELGDAIGHATALHNRGYAAMRRWDLAAALRLMEEARPVLAEGSQVGLALVDQDRAEALIHAGMSSEAVPLLTSSAAILGRHRHHQMRAECEFVAARAMLATDPQRALRLARRTAQRLRRIGSESWALRTEVVVAVAEARLAPVSSAWLERTDRLAGDLRGHHLDHEAQLLDLNAARAATGIGEVDVALARLERGRTSETDSLTERLLERAALCDLELAADRSSEALVHLRTGLDLLHDWQSSFGSLDMMSSVVGHGRGLATTGIRIALADGDPEVVFEWSERARALTSRVVPVRPPRDDRAAADLMEIRTLTVTEPEPGTAEARRLAELRERVRRRAWLDAGSGEVHQISDLEDVERALGADTALVSYLWDGDARLLALVVTDAVRQLVDLGPSAPLVRVLAGLRADLDVNASVLGDAMARVVRLGLERRLADVAAALVQPVLDLIGDRRVVLAQAGILAGVPWSMLPGLVGRPVTVASGATRWLAVRGLPQPRSAGLVAGPGVPRAIEEVKQSAARWPGAVALTDGDATVAGTLELAGRVDLLHVSAHGRHAVENPLFSGLLLADGPLFGYDLDQLAEVPEVVVLSACEVGRSTQRWAEESLGMVNAWLHAGARCVIASPAAVADDEACEVLQDVHRLMAAGTPPAVALAEATADRPTSFVSFGAGW</sequence>
<evidence type="ECO:0000256" key="1">
    <source>
        <dbReference type="PROSITE-ProRule" id="PRU00339"/>
    </source>
</evidence>
<feature type="domain" description="CHAT" evidence="2">
    <location>
        <begin position="585"/>
        <end position="802"/>
    </location>
</feature>
<proteinExistence type="predicted"/>
<dbReference type="AlphaFoldDB" id="A0A8I0FU88"/>
<dbReference type="Proteomes" id="UP000659061">
    <property type="component" value="Unassembled WGS sequence"/>
</dbReference>
<reference evidence="3" key="2">
    <citation type="submission" date="2020-09" db="EMBL/GenBank/DDBJ databases">
        <title>Novel species in genus Aeromicrobium.</title>
        <authorList>
            <person name="Zhang G."/>
        </authorList>
    </citation>
    <scope>NUCLEOTIDE SEQUENCE</scope>
    <source>
        <strain evidence="3">SSW1-57</strain>
    </source>
</reference>
<name>A0A8I0FU88_9ACTN</name>
<dbReference type="EMBL" id="JACWMT010000002">
    <property type="protein sequence ID" value="MBD1270675.1"/>
    <property type="molecule type" value="Genomic_DNA"/>
</dbReference>
<dbReference type="PROSITE" id="PS50005">
    <property type="entry name" value="TPR"/>
    <property type="match status" value="1"/>
</dbReference>
<evidence type="ECO:0000313" key="3">
    <source>
        <dbReference type="EMBL" id="MBD1270675.1"/>
    </source>
</evidence>
<protein>
    <submittedName>
        <fullName evidence="3">CHAT domain-containing protein</fullName>
    </submittedName>
    <submittedName>
        <fullName evidence="5">Tetratricopeptide (TPR) repeat protein</fullName>
    </submittedName>
</protein>
<organism evidence="3 7">
    <name type="scientific">Aeromicrobium tamlense</name>
    <dbReference type="NCBI Taxonomy" id="375541"/>
    <lineage>
        <taxon>Bacteria</taxon>
        <taxon>Bacillati</taxon>
        <taxon>Actinomycetota</taxon>
        <taxon>Actinomycetes</taxon>
        <taxon>Propionibacteriales</taxon>
        <taxon>Nocardioidaceae</taxon>
        <taxon>Aeromicrobium</taxon>
    </lineage>
</organism>
<dbReference type="SUPFAM" id="SSF48452">
    <property type="entry name" value="TPR-like"/>
    <property type="match status" value="1"/>
</dbReference>
<comment type="caution">
    <text evidence="3">The sequence shown here is derived from an EMBL/GenBank/DDBJ whole genome shotgun (WGS) entry which is preliminary data.</text>
</comment>
<evidence type="ECO:0000313" key="4">
    <source>
        <dbReference type="EMBL" id="MBD1271193.1"/>
    </source>
</evidence>
<reference evidence="5 6" key="1">
    <citation type="submission" date="2020-07" db="EMBL/GenBank/DDBJ databases">
        <title>Sequencing the genomes of 1000 actinobacteria strains.</title>
        <authorList>
            <person name="Klenk H.-P."/>
        </authorList>
    </citation>
    <scope>NUCLEOTIDE SEQUENCE [LARGE SCALE GENOMIC DNA]</scope>
    <source>
        <strain evidence="5 6">DSM 19087</strain>
    </source>
</reference>
<dbReference type="SMART" id="SM00028">
    <property type="entry name" value="TPR"/>
    <property type="match status" value="4"/>
</dbReference>
<dbReference type="Pfam" id="PF12770">
    <property type="entry name" value="CHAT"/>
    <property type="match status" value="1"/>
</dbReference>
<keyword evidence="1" id="KW-0802">TPR repeat</keyword>
<dbReference type="EMBL" id="JACWMT010000003">
    <property type="protein sequence ID" value="MBD1271193.1"/>
    <property type="molecule type" value="Genomic_DNA"/>
</dbReference>
<evidence type="ECO:0000313" key="7">
    <source>
        <dbReference type="Proteomes" id="UP000659061"/>
    </source>
</evidence>